<proteinExistence type="predicted"/>
<dbReference type="EMBL" id="BX897699">
    <property type="protein sequence ID" value="CAF28042.1"/>
    <property type="molecule type" value="Genomic_DNA"/>
</dbReference>
<evidence type="ECO:0000313" key="4">
    <source>
        <dbReference type="Proteomes" id="UP000000421"/>
    </source>
</evidence>
<dbReference type="AlphaFoldDB" id="A0A0G2Q8M5"/>
<dbReference type="EMBL" id="BX897699">
    <property type="protein sequence ID" value="CAF28145.1"/>
    <property type="molecule type" value="Genomic_DNA"/>
</dbReference>
<accession>A0A0G2Q8M5</accession>
<dbReference type="PROSITE" id="PS51257">
    <property type="entry name" value="PROKAR_LIPOPROTEIN"/>
    <property type="match status" value="1"/>
</dbReference>
<evidence type="ECO:0000256" key="1">
    <source>
        <dbReference type="SAM" id="MobiDB-lite"/>
    </source>
</evidence>
<dbReference type="Proteomes" id="UP000000421">
    <property type="component" value="Chromosome"/>
</dbReference>
<reference evidence="3 4" key="1">
    <citation type="journal article" date="2004" name="Proc. Natl. Acad. Sci. U.S.A.">
        <title>The louse-borne human pathogen Bartonella quintana is a genomic derivative of the zoonotic agent Bartonella henselae.</title>
        <authorList>
            <person name="Alsmark U.C.M."/>
            <person name="Frank A.C."/>
            <person name="Karlberg E.O."/>
            <person name="Legault B.-A."/>
            <person name="Ardell D.H."/>
            <person name="Canbaeck B."/>
            <person name="Eriksson A.-S."/>
            <person name="Naeslund A.K."/>
            <person name="Handley S.A."/>
            <person name="Huvet M."/>
            <person name="La Scola B."/>
            <person name="Holmberg M."/>
            <person name="Andersson S.G.E."/>
        </authorList>
    </citation>
    <scope>NUCLEOTIDE SEQUENCE [LARGE SCALE GENOMIC DNA]</scope>
    <source>
        <strain evidence="4">ATCC 49882 / DSM 28221 / CCUG 30454 / Houston 1</strain>
        <strain evidence="3">Houston-1</strain>
    </source>
</reference>
<gene>
    <name evidence="2" type="ordered locus">BH12680</name>
    <name evidence="3" type="ordered locus">BH13800</name>
</gene>
<sequence>MKISTDYAVHVSLSSFFSCQRTNSSKKTVPKPQKYPTQQKPKFKPKKGKNSLRIW</sequence>
<dbReference type="PaxDb" id="283166-BH12680"/>
<feature type="compositionally biased region" description="Basic residues" evidence="1">
    <location>
        <begin position="41"/>
        <end position="55"/>
    </location>
</feature>
<dbReference type="EnsemblBacteria" id="CAF28042">
    <property type="protein sequence ID" value="CAF28042"/>
    <property type="gene ID" value="BH12680"/>
</dbReference>
<protein>
    <submittedName>
        <fullName evidence="3">Uncharacterized protein</fullName>
    </submittedName>
</protein>
<feature type="compositionally biased region" description="Low complexity" evidence="1">
    <location>
        <begin position="26"/>
        <end position="40"/>
    </location>
</feature>
<dbReference type="KEGG" id="bhe:BH13800"/>
<dbReference type="EnsemblBacteria" id="CAF28145">
    <property type="protein sequence ID" value="CAF28145"/>
    <property type="gene ID" value="BH13800"/>
</dbReference>
<evidence type="ECO:0000313" key="2">
    <source>
        <dbReference type="EMBL" id="CAF28042.1"/>
    </source>
</evidence>
<evidence type="ECO:0000313" key="3">
    <source>
        <dbReference type="EMBL" id="CAF28145.1"/>
    </source>
</evidence>
<keyword evidence="4" id="KW-1185">Reference proteome</keyword>
<feature type="region of interest" description="Disordered" evidence="1">
    <location>
        <begin position="21"/>
        <end position="55"/>
    </location>
</feature>
<dbReference type="KEGG" id="bhe:BH12680"/>
<organism evidence="3 4">
    <name type="scientific">Bartonella henselae (strain ATCC 49882 / DSM 28221 / CCUG 30454 / Houston 1)</name>
    <name type="common">Rochalimaea henselae</name>
    <dbReference type="NCBI Taxonomy" id="283166"/>
    <lineage>
        <taxon>Bacteria</taxon>
        <taxon>Pseudomonadati</taxon>
        <taxon>Pseudomonadota</taxon>
        <taxon>Alphaproteobacteria</taxon>
        <taxon>Hyphomicrobiales</taxon>
        <taxon>Bartonellaceae</taxon>
        <taxon>Bartonella</taxon>
    </lineage>
</organism>
<name>A0A0G2Q8M5_BARHE</name>